<protein>
    <submittedName>
        <fullName evidence="2">Uncharacterized protein</fullName>
    </submittedName>
</protein>
<gene>
    <name evidence="2" type="ORF">AN481_08950</name>
</gene>
<dbReference type="STRING" id="1803587.GCA_001593825_01958"/>
<feature type="transmembrane region" description="Helical" evidence="1">
    <location>
        <begin position="46"/>
        <end position="63"/>
    </location>
</feature>
<dbReference type="Proteomes" id="UP000092382">
    <property type="component" value="Unassembled WGS sequence"/>
</dbReference>
<comment type="caution">
    <text evidence="2">The sequence shown here is derived from an EMBL/GenBank/DDBJ whole genome shotgun (WGS) entry which is preliminary data.</text>
</comment>
<accession>A0A1B7VXH8</accession>
<evidence type="ECO:0000313" key="2">
    <source>
        <dbReference type="EMBL" id="OBQ25662.1"/>
    </source>
</evidence>
<reference evidence="2 3" key="1">
    <citation type="submission" date="2015-09" db="EMBL/GenBank/DDBJ databases">
        <title>Whole genome shotgun sequence assembly of Aphanizomenon flos-aquae UKL13.</title>
        <authorList>
            <person name="Driscoll C."/>
        </authorList>
    </citation>
    <scope>NUCLEOTIDE SEQUENCE [LARGE SCALE GENOMIC DNA]</scope>
    <source>
        <strain evidence="2">MDT13</strain>
    </source>
</reference>
<keyword evidence="1" id="KW-1133">Transmembrane helix</keyword>
<evidence type="ECO:0000256" key="1">
    <source>
        <dbReference type="SAM" id="Phobius"/>
    </source>
</evidence>
<keyword evidence="1" id="KW-0472">Membrane</keyword>
<dbReference type="AlphaFoldDB" id="A0A1B7VXH8"/>
<organism evidence="2 3">
    <name type="scientific">Aphanizomenon flos-aquae LD13</name>
    <dbReference type="NCBI Taxonomy" id="1710894"/>
    <lineage>
        <taxon>Bacteria</taxon>
        <taxon>Bacillati</taxon>
        <taxon>Cyanobacteriota</taxon>
        <taxon>Cyanophyceae</taxon>
        <taxon>Nostocales</taxon>
        <taxon>Aphanizomenonaceae</taxon>
        <taxon>Aphanizomenon</taxon>
    </lineage>
</organism>
<keyword evidence="1" id="KW-0812">Transmembrane</keyword>
<sequence>MVISVITIFDMVSVEESKNMIKKLGDAPSKDEYKTQSYSLKKFHEILASVAILILLIFCRLDFLNPTSSGNSNNRK</sequence>
<dbReference type="PATRIC" id="fig|1710894.3.peg.3701"/>
<proteinExistence type="predicted"/>
<dbReference type="EMBL" id="LJOY01000024">
    <property type="protein sequence ID" value="OBQ25662.1"/>
    <property type="molecule type" value="Genomic_DNA"/>
</dbReference>
<evidence type="ECO:0000313" key="3">
    <source>
        <dbReference type="Proteomes" id="UP000092382"/>
    </source>
</evidence>
<name>A0A1B7VXH8_APHFL</name>